<sequence length="701" mass="79679">MRWRQSPPFGHASRNYEAFTVIQRLEGFNIKQSDNEARQRLVVEIKWKGLFSFFGLRRKILMINLTEEGDEVGDGVVQWNNQDFHYSGHVFPWELHFTIFNGLNQGQRQKVTAMGTATLNLAKYANSDKEKELQIKVPLTVSGDTIEGDPYLCLSFRLIESRFAQESLQAGQRSIVPLTTSPTSGEAVPMGKDELSAVKAGLQKMKIFTDFVSRKRRAKKTCTEQECCDGKGSDAEYDFVSETDSPDDDARGNLDMNKEKAIVQRSFSYETLASAKVNLEDEGWIYYRSCNLDCVENSKSLQQTVKRGILPWSTRKLRFRSRKTKEEPLLKKDYREEGGDDIDFVRRQLSSSDDSSFGWRSEGSTTSRSSFSEFGNDNFSVGCWERKEVISRDGNMKLEAQVFLASIDQRSERAAGESACTALVAVIANWLQCNPKEMPTKSEFDNLIREGSLDWRNLCENEEYIRRFPDKHFDLETVLEAQICPLFVVPENSFVGFFHPEGLELGGNFNFLHDAMSFDSIWDEIIRCGSTDPSIYIISWNDHFFVLKIEQEAYYIIDTLGERLYEGCNQAYILKFDKDATIKRLPKDTKSSEENSKASDKAALAANPSEGTAVVCRVEEGTVYRGKESCKEYIKSFLAAIPIRELHTDIKKGLMASTPLHHRLQVEFHYTRLLKPQEAEFAAGEVTNDDKPAMQASLAVA</sequence>
<evidence type="ECO:0000313" key="2">
    <source>
        <dbReference type="Proteomes" id="UP000027120"/>
    </source>
</evidence>
<dbReference type="PaxDb" id="2711-XP_006485495.1"/>
<dbReference type="PANTHER" id="PTHR31182">
    <property type="entry name" value="C2 NT-TYPE DOMAIN-CONTAINING PROTEIN"/>
    <property type="match status" value="1"/>
</dbReference>
<evidence type="ECO:0000313" key="1">
    <source>
        <dbReference type="EMBL" id="KDO48694.1"/>
    </source>
</evidence>
<dbReference type="STRING" id="2711.A0A067E0H8"/>
<organism evidence="1 2">
    <name type="scientific">Citrus sinensis</name>
    <name type="common">Sweet orange</name>
    <name type="synonym">Citrus aurantium var. sinensis</name>
    <dbReference type="NCBI Taxonomy" id="2711"/>
    <lineage>
        <taxon>Eukaryota</taxon>
        <taxon>Viridiplantae</taxon>
        <taxon>Streptophyta</taxon>
        <taxon>Embryophyta</taxon>
        <taxon>Tracheophyta</taxon>
        <taxon>Spermatophyta</taxon>
        <taxon>Magnoliopsida</taxon>
        <taxon>eudicotyledons</taxon>
        <taxon>Gunneridae</taxon>
        <taxon>Pentapetalae</taxon>
        <taxon>rosids</taxon>
        <taxon>malvids</taxon>
        <taxon>Sapindales</taxon>
        <taxon>Rutaceae</taxon>
        <taxon>Aurantioideae</taxon>
        <taxon>Citrus</taxon>
    </lineage>
</organism>
<dbReference type="AlphaFoldDB" id="A0A067E0H8"/>
<name>A0A067E0H8_CITSI</name>
<gene>
    <name evidence="1" type="ORF">CISIN_1g005345mg</name>
</gene>
<keyword evidence="2" id="KW-1185">Reference proteome</keyword>
<reference evidence="1 2" key="1">
    <citation type="submission" date="2014-04" db="EMBL/GenBank/DDBJ databases">
        <authorList>
            <consortium name="International Citrus Genome Consortium"/>
            <person name="Gmitter F."/>
            <person name="Chen C."/>
            <person name="Farmerie W."/>
            <person name="Harkins T."/>
            <person name="Desany B."/>
            <person name="Mohiuddin M."/>
            <person name="Kodira C."/>
            <person name="Borodovsky M."/>
            <person name="Lomsadze A."/>
            <person name="Burns P."/>
            <person name="Jenkins J."/>
            <person name="Prochnik S."/>
            <person name="Shu S."/>
            <person name="Chapman J."/>
            <person name="Pitluck S."/>
            <person name="Schmutz J."/>
            <person name="Rokhsar D."/>
        </authorList>
    </citation>
    <scope>NUCLEOTIDE SEQUENCE</scope>
</reference>
<dbReference type="EMBL" id="KK785135">
    <property type="protein sequence ID" value="KDO48694.1"/>
    <property type="molecule type" value="Genomic_DNA"/>
</dbReference>
<accession>A0A067E0H8</accession>
<dbReference type="Proteomes" id="UP000027120">
    <property type="component" value="Unassembled WGS sequence"/>
</dbReference>
<dbReference type="eggNOG" id="ENOG502QST8">
    <property type="taxonomic scope" value="Eukaryota"/>
</dbReference>
<proteinExistence type="predicted"/>
<dbReference type="PANTHER" id="PTHR31182:SF23">
    <property type="entry name" value="SPLICING FACTOR 3A SUBUNIT"/>
    <property type="match status" value="1"/>
</dbReference>
<protein>
    <submittedName>
        <fullName evidence="1">Uncharacterized protein</fullName>
    </submittedName>
</protein>